<dbReference type="Pfam" id="PF10294">
    <property type="entry name" value="Methyltransf_16"/>
    <property type="match status" value="1"/>
</dbReference>
<evidence type="ECO:0000313" key="3">
    <source>
        <dbReference type="Proteomes" id="UP000604046"/>
    </source>
</evidence>
<dbReference type="InterPro" id="IPR019410">
    <property type="entry name" value="Methyltransf_16"/>
</dbReference>
<proteinExistence type="predicted"/>
<dbReference type="SUPFAM" id="SSF53335">
    <property type="entry name" value="S-adenosyl-L-methionine-dependent methyltransferases"/>
    <property type="match status" value="1"/>
</dbReference>
<dbReference type="Gene3D" id="3.30.710.10">
    <property type="entry name" value="Potassium Channel Kv1.1, Chain A"/>
    <property type="match status" value="2"/>
</dbReference>
<dbReference type="CDD" id="cd18186">
    <property type="entry name" value="BTB_POZ_ZBTB_KLHL-like"/>
    <property type="match status" value="2"/>
</dbReference>
<accession>A0A812UUJ3</accession>
<organism evidence="2 3">
    <name type="scientific">Symbiodinium natans</name>
    <dbReference type="NCBI Taxonomy" id="878477"/>
    <lineage>
        <taxon>Eukaryota</taxon>
        <taxon>Sar</taxon>
        <taxon>Alveolata</taxon>
        <taxon>Dinophyceae</taxon>
        <taxon>Suessiales</taxon>
        <taxon>Symbiodiniaceae</taxon>
        <taxon>Symbiodinium</taxon>
    </lineage>
</organism>
<dbReference type="InterPro" id="IPR011333">
    <property type="entry name" value="SKP1/BTB/POZ_sf"/>
</dbReference>
<keyword evidence="3" id="KW-1185">Reference proteome</keyword>
<feature type="non-terminal residue" evidence="2">
    <location>
        <position position="932"/>
    </location>
</feature>
<comment type="caution">
    <text evidence="2">The sequence shown here is derived from an EMBL/GenBank/DDBJ whole genome shotgun (WGS) entry which is preliminary data.</text>
</comment>
<dbReference type="PANTHER" id="PTHR24413">
    <property type="entry name" value="SPECKLE-TYPE POZ PROTEIN"/>
    <property type="match status" value="1"/>
</dbReference>
<dbReference type="EMBL" id="CAJNDS010002757">
    <property type="protein sequence ID" value="CAE7587139.1"/>
    <property type="molecule type" value="Genomic_DNA"/>
</dbReference>
<reference evidence="2" key="1">
    <citation type="submission" date="2021-02" db="EMBL/GenBank/DDBJ databases">
        <authorList>
            <person name="Dougan E. K."/>
            <person name="Rhodes N."/>
            <person name="Thang M."/>
            <person name="Chan C."/>
        </authorList>
    </citation>
    <scope>NUCLEOTIDE SEQUENCE</scope>
</reference>
<name>A0A812UUJ3_9DINO</name>
<dbReference type="AlphaFoldDB" id="A0A812UUJ3"/>
<dbReference type="OrthoDB" id="408604at2759"/>
<dbReference type="CDD" id="cd02440">
    <property type="entry name" value="AdoMet_MTases"/>
    <property type="match status" value="1"/>
</dbReference>
<protein>
    <recommendedName>
        <fullName evidence="1">BTB domain-containing protein</fullName>
    </recommendedName>
</protein>
<dbReference type="Gene3D" id="3.40.50.150">
    <property type="entry name" value="Vaccinia Virus protein VP39"/>
    <property type="match status" value="1"/>
</dbReference>
<feature type="domain" description="BTB" evidence="1">
    <location>
        <begin position="247"/>
        <end position="318"/>
    </location>
</feature>
<dbReference type="Pfam" id="PF00651">
    <property type="entry name" value="BTB"/>
    <property type="match status" value="1"/>
</dbReference>
<dbReference type="InterPro" id="IPR029063">
    <property type="entry name" value="SAM-dependent_MTases_sf"/>
</dbReference>
<evidence type="ECO:0000313" key="2">
    <source>
        <dbReference type="EMBL" id="CAE7587139.1"/>
    </source>
</evidence>
<sequence>MVADINEAIQNDLRALVTGECLFSDTRVKGQDGEVKAHFALLQIRCPELAARATHQPDGTACVIHAGAAVQALQQLLLFIYTDCLSTEPGEINSLLGLMNLARDLFIPDESRETPPGKRARREVRGCSMRRLYAMCEQRVCDNISESNVVQILQASLNIGSKFAEGCVYAFLARKGKNLIKEASFNQSLVEMLGKDHPGAVARAICAAAGTLPPGEAVEAAEFSVPPSKLAEDLEVLFSEAELLFRSDCYLSFGSSCHVAAHRFILGARSQFYERMLSTPMQEAWTRNIPISTPLQPRIAAVKALLLFLYTGRLAETIDDEVVTSCDLVDLLSMAGPGGQNYLQLSEPAWAALRLEALRRIKASLQGSTAWSLLRRSTAQHNQAVKSLALAAVLRSCASGCHDADSFRKESAPTEEWWTPKMENELLLELLHLKCTEGEHKTWDLELHHAAREDDSVQNHSGNKYLLQDFTNRGSACISRSGDWCHIVASFASHVHVDFVMVAPLEGWGPRSLKGAELQVMNSAGTWETLAKSNCAVNGQLETIPVHRRGRHWRFINQSKLALSVLRFKMQAAVPCSDLPHKLVTDTLKPSLLTQLMQFKLLLGVHLPCQASKHRCVTATYPMAVHVDYALVDAVSMVRMPGQRNLSGTSVSLSLQVWNADGQWEFLGKVRAGPGLGSQRIDVNRDGQHWRLVDTHADIAEDDHAWLTVNDFQLEEPSIKLLQSSGDRCSTLVWGAAVELLSFLRAHGRQQGLLKPGVRILELGSGTGWLGLSLAASFPDLGRILLTETPIHQDALGHLQRTVELNSDLPGVGKVEVVGFDWADVEGSSICQEPWDLILGSDLVYNQETASLMPQVVSRLLRAQEARTESSPTALYCQSLHRWSWAGYDVPLLEGCMAATLVPEALWLQNYGLCTGHLERDCAAIEVDDGVP</sequence>
<gene>
    <name evidence="2" type="ORF">SNAT2548_LOCUS33471</name>
</gene>
<dbReference type="Proteomes" id="UP000604046">
    <property type="component" value="Unassembled WGS sequence"/>
</dbReference>
<dbReference type="InterPro" id="IPR000210">
    <property type="entry name" value="BTB/POZ_dom"/>
</dbReference>
<evidence type="ECO:0000259" key="1">
    <source>
        <dbReference type="PROSITE" id="PS50097"/>
    </source>
</evidence>
<dbReference type="SUPFAM" id="SSF54695">
    <property type="entry name" value="POZ domain"/>
    <property type="match status" value="1"/>
</dbReference>
<dbReference type="PROSITE" id="PS50097">
    <property type="entry name" value="BTB"/>
    <property type="match status" value="1"/>
</dbReference>